<dbReference type="CDD" id="cd03392">
    <property type="entry name" value="PAP2_like_2"/>
    <property type="match status" value="1"/>
</dbReference>
<dbReference type="InterPro" id="IPR000326">
    <property type="entry name" value="PAP2/HPO"/>
</dbReference>
<keyword evidence="1" id="KW-0472">Membrane</keyword>
<feature type="domain" description="Phosphatidic acid phosphatase type 2/haloperoxidase" evidence="2">
    <location>
        <begin position="90"/>
        <end position="202"/>
    </location>
</feature>
<organism evidence="3 4">
    <name type="scientific">Cohnella pontilimi</name>
    <dbReference type="NCBI Taxonomy" id="2564100"/>
    <lineage>
        <taxon>Bacteria</taxon>
        <taxon>Bacillati</taxon>
        <taxon>Bacillota</taxon>
        <taxon>Bacilli</taxon>
        <taxon>Bacillales</taxon>
        <taxon>Paenibacillaceae</taxon>
        <taxon>Cohnella</taxon>
    </lineage>
</organism>
<accession>A0A4U0F8K3</accession>
<dbReference type="InterPro" id="IPR036938">
    <property type="entry name" value="PAP2/HPO_sf"/>
</dbReference>
<feature type="transmembrane region" description="Helical" evidence="1">
    <location>
        <begin position="56"/>
        <end position="83"/>
    </location>
</feature>
<dbReference type="Proteomes" id="UP000309673">
    <property type="component" value="Unassembled WGS sequence"/>
</dbReference>
<evidence type="ECO:0000313" key="4">
    <source>
        <dbReference type="Proteomes" id="UP000309673"/>
    </source>
</evidence>
<feature type="transmembrane region" description="Helical" evidence="1">
    <location>
        <begin position="127"/>
        <end position="148"/>
    </location>
</feature>
<feature type="transmembrane region" description="Helical" evidence="1">
    <location>
        <begin position="160"/>
        <end position="181"/>
    </location>
</feature>
<gene>
    <name evidence="3" type="ORF">E5161_14695</name>
</gene>
<keyword evidence="1" id="KW-1133">Transmembrane helix</keyword>
<dbReference type="SUPFAM" id="SSF48317">
    <property type="entry name" value="Acid phosphatase/Vanadium-dependent haloperoxidase"/>
    <property type="match status" value="1"/>
</dbReference>
<evidence type="ECO:0000259" key="2">
    <source>
        <dbReference type="SMART" id="SM00014"/>
    </source>
</evidence>
<reference evidence="3 4" key="1">
    <citation type="submission" date="2019-04" db="EMBL/GenBank/DDBJ databases">
        <title>Cohnella sp. nov., isolated from soil.</title>
        <authorList>
            <person name="Kim W."/>
        </authorList>
    </citation>
    <scope>NUCLEOTIDE SEQUENCE [LARGE SCALE GENOMIC DNA]</scope>
    <source>
        <strain evidence="3 4">CAU 1483</strain>
    </source>
</reference>
<evidence type="ECO:0000313" key="3">
    <source>
        <dbReference type="EMBL" id="TJY40961.1"/>
    </source>
</evidence>
<dbReference type="PANTHER" id="PTHR14969">
    <property type="entry name" value="SPHINGOSINE-1-PHOSPHATE PHOSPHOHYDROLASE"/>
    <property type="match status" value="1"/>
</dbReference>
<dbReference type="EMBL" id="SUPK01000007">
    <property type="protein sequence ID" value="TJY40961.1"/>
    <property type="molecule type" value="Genomic_DNA"/>
</dbReference>
<proteinExistence type="predicted"/>
<name>A0A4U0F8K3_9BACL</name>
<feature type="transmembrane region" description="Helical" evidence="1">
    <location>
        <begin position="187"/>
        <end position="205"/>
    </location>
</feature>
<dbReference type="Gene3D" id="1.20.144.10">
    <property type="entry name" value="Phosphatidic acid phosphatase type 2/haloperoxidase"/>
    <property type="match status" value="2"/>
</dbReference>
<sequence>MMKFPFRLLSAYGFALLAAAAFGWLALQVGRGTISAFDSRIIAIVQGWENPGLTRIMMFFSWIGKTGPATLVFVILAFVLFFVLRHRKELILLTAAAGGAPLLNRVLKAAFQRERPNIHRIVEEVGYSFPSGHAMASFAMYGAIGYLLWRHVPSLAGRILLIAVCSFMIIMIGLSRIYLGVHYPSDVLGGYLASWVWLGLVIWLYERWVGKPVKA</sequence>
<dbReference type="RefSeq" id="WP_136778590.1">
    <property type="nucleotide sequence ID" value="NZ_SUPK01000007.1"/>
</dbReference>
<keyword evidence="1" id="KW-0812">Transmembrane</keyword>
<dbReference type="Pfam" id="PF01569">
    <property type="entry name" value="PAP2"/>
    <property type="match status" value="1"/>
</dbReference>
<dbReference type="OrthoDB" id="9789113at2"/>
<keyword evidence="4" id="KW-1185">Reference proteome</keyword>
<comment type="caution">
    <text evidence="3">The sequence shown here is derived from an EMBL/GenBank/DDBJ whole genome shotgun (WGS) entry which is preliminary data.</text>
</comment>
<protein>
    <submittedName>
        <fullName evidence="3">Phosphatase PAP2 family protein</fullName>
    </submittedName>
</protein>
<dbReference type="AlphaFoldDB" id="A0A4U0F8K3"/>
<evidence type="ECO:0000256" key="1">
    <source>
        <dbReference type="SAM" id="Phobius"/>
    </source>
</evidence>
<dbReference type="PANTHER" id="PTHR14969:SF13">
    <property type="entry name" value="AT30094P"/>
    <property type="match status" value="1"/>
</dbReference>
<dbReference type="SMART" id="SM00014">
    <property type="entry name" value="acidPPc"/>
    <property type="match status" value="1"/>
</dbReference>